<feature type="compositionally biased region" description="Polar residues" evidence="1">
    <location>
        <begin position="277"/>
        <end position="294"/>
    </location>
</feature>
<feature type="region of interest" description="Disordered" evidence="1">
    <location>
        <begin position="249"/>
        <end position="300"/>
    </location>
</feature>
<evidence type="ECO:0000256" key="1">
    <source>
        <dbReference type="SAM" id="MobiDB-lite"/>
    </source>
</evidence>
<feature type="region of interest" description="Disordered" evidence="1">
    <location>
        <begin position="349"/>
        <end position="369"/>
    </location>
</feature>
<dbReference type="HOGENOM" id="CLU_473233_0_0_1"/>
<feature type="compositionally biased region" description="Polar residues" evidence="1">
    <location>
        <begin position="141"/>
        <end position="176"/>
    </location>
</feature>
<dbReference type="EMBL" id="JH971385">
    <property type="protein sequence ID" value="EKM83640.1"/>
    <property type="molecule type" value="Genomic_DNA"/>
</dbReference>
<feature type="compositionally biased region" description="Polar residues" evidence="1">
    <location>
        <begin position="249"/>
        <end position="267"/>
    </location>
</feature>
<name>K5Y681_AGABU</name>
<proteinExistence type="predicted"/>
<feature type="region of interest" description="Disordered" evidence="1">
    <location>
        <begin position="1"/>
        <end position="50"/>
    </location>
</feature>
<feature type="compositionally biased region" description="Low complexity" evidence="1">
    <location>
        <begin position="1"/>
        <end position="19"/>
    </location>
</feature>
<dbReference type="GeneID" id="18822905"/>
<reference evidence="3" key="1">
    <citation type="journal article" date="2012" name="Proc. Natl. Acad. Sci. U.S.A.">
        <title>Genome sequence of the button mushroom Agaricus bisporus reveals mechanisms governing adaptation to a humic-rich ecological niche.</title>
        <authorList>
            <person name="Morin E."/>
            <person name="Kohler A."/>
            <person name="Baker A.R."/>
            <person name="Foulongne-Oriol M."/>
            <person name="Lombard V."/>
            <person name="Nagy L.G."/>
            <person name="Ohm R.A."/>
            <person name="Patyshakuliyeva A."/>
            <person name="Brun A."/>
            <person name="Aerts A.L."/>
            <person name="Bailey A.M."/>
            <person name="Billette C."/>
            <person name="Coutinho P.M."/>
            <person name="Deakin G."/>
            <person name="Doddapaneni H."/>
            <person name="Floudas D."/>
            <person name="Grimwood J."/>
            <person name="Hilden K."/>
            <person name="Kuees U."/>
            <person name="LaButti K.M."/>
            <person name="Lapidus A."/>
            <person name="Lindquist E.A."/>
            <person name="Lucas S.M."/>
            <person name="Murat C."/>
            <person name="Riley R.W."/>
            <person name="Salamov A.A."/>
            <person name="Schmutz J."/>
            <person name="Subramanian V."/>
            <person name="Woesten H.A.B."/>
            <person name="Xu J."/>
            <person name="Eastwood D.C."/>
            <person name="Foster G.D."/>
            <person name="Sonnenberg A.S."/>
            <person name="Cullen D."/>
            <person name="de Vries R.P."/>
            <person name="Lundell T."/>
            <person name="Hibbett D.S."/>
            <person name="Henrissat B."/>
            <person name="Burton K.S."/>
            <person name="Kerrigan R.W."/>
            <person name="Challen M.P."/>
            <person name="Grigoriev I.V."/>
            <person name="Martin F."/>
        </authorList>
    </citation>
    <scope>NUCLEOTIDE SEQUENCE [LARGE SCALE GENOMIC DNA]</scope>
    <source>
        <strain evidence="3">JB137-S8 / ATCC MYA-4627 / FGSC 10392</strain>
    </source>
</reference>
<gene>
    <name evidence="2" type="ORF">AGABI1DRAFT_110288</name>
</gene>
<dbReference type="Proteomes" id="UP000008493">
    <property type="component" value="Unassembled WGS sequence"/>
</dbReference>
<accession>K5Y681</accession>
<dbReference type="AlphaFoldDB" id="K5Y681"/>
<feature type="compositionally biased region" description="Polar residues" evidence="1">
    <location>
        <begin position="20"/>
        <end position="45"/>
    </location>
</feature>
<keyword evidence="3" id="KW-1185">Reference proteome</keyword>
<dbReference type="KEGG" id="abp:AGABI1DRAFT110288"/>
<dbReference type="RefSeq" id="XP_007325514.1">
    <property type="nucleotide sequence ID" value="XM_007325452.1"/>
</dbReference>
<dbReference type="OrthoDB" id="2649166at2759"/>
<dbReference type="InParanoid" id="K5Y681"/>
<sequence length="576" mass="62792">MDANSNLDPSPFSSSNSPNVADTQRGTNNPSVSSRTAIPSINEASRSTHRQASVALDAAYNRLRQVRRSLLDLSESLPVAISQLRLHVPEIEAALGHDADISPPEIQASSAAGHGEGFGAREGATWGRIHSGVQNDRSRPSVESLSRSVDVQRPASSSLGPSLNAPLTNQTGSQAGSALEDDGATLLGRRVAARLAVEPTIADGAAINRYRGAREVYEGAIDSIVSATRRYEEELERLGRVVDERRRFSTTGPLRTIPRSSPTSAYPSQDRHHVSLPLSSSGTSQTSQAPQGSSLHPPVDLGAANIRRQNVGPSERLSFLSTLAVPSSLAPSNNVSNRPLIFDESLSDASSELNNPSMEPRNHSVSESTFQGRNYVVHRTYNRDGEEHIHNITIDWGDRDPLSWLMPSPNTSRRHRIRFNSGGRQDSDVLRMTDPVVPLPSPLPPNGHRHASNRSNDPPQRRGWARLDLDGNEIPSDEEEQVERLRTESRLRALQHSQTLVQAGGTMPLPVSTPRLEIRLFQSTNRPIVLRHDPSLSYPADFLNPLPMPLSEMVESGNISKPKATLLPRHIIVAGR</sequence>
<organism evidence="2 3">
    <name type="scientific">Agaricus bisporus var. burnettii (strain JB137-S8 / ATCC MYA-4627 / FGSC 10392)</name>
    <name type="common">White button mushroom</name>
    <dbReference type="NCBI Taxonomy" id="597362"/>
    <lineage>
        <taxon>Eukaryota</taxon>
        <taxon>Fungi</taxon>
        <taxon>Dikarya</taxon>
        <taxon>Basidiomycota</taxon>
        <taxon>Agaricomycotina</taxon>
        <taxon>Agaricomycetes</taxon>
        <taxon>Agaricomycetidae</taxon>
        <taxon>Agaricales</taxon>
        <taxon>Agaricineae</taxon>
        <taxon>Agaricaceae</taxon>
        <taxon>Agaricus</taxon>
    </lineage>
</organism>
<evidence type="ECO:0000313" key="3">
    <source>
        <dbReference type="Proteomes" id="UP000008493"/>
    </source>
</evidence>
<dbReference type="OMA" id="HNITIDW"/>
<dbReference type="eggNOG" id="ENOG502R0WC">
    <property type="taxonomic scope" value="Eukaryota"/>
</dbReference>
<feature type="region of interest" description="Disordered" evidence="1">
    <location>
        <begin position="415"/>
        <end position="464"/>
    </location>
</feature>
<protein>
    <submittedName>
        <fullName evidence="2">Uncharacterized protein</fullName>
    </submittedName>
</protein>
<feature type="region of interest" description="Disordered" evidence="1">
    <location>
        <begin position="98"/>
        <end position="179"/>
    </location>
</feature>
<evidence type="ECO:0000313" key="2">
    <source>
        <dbReference type="EMBL" id="EKM83640.1"/>
    </source>
</evidence>